<evidence type="ECO:0000259" key="17">
    <source>
        <dbReference type="Pfam" id="PF22850"/>
    </source>
</evidence>
<dbReference type="InterPro" id="IPR053818">
    <property type="entry name" value="CATSPERE_NTD1"/>
</dbReference>
<feature type="domain" description="CATSPERE first N-terminal" evidence="13">
    <location>
        <begin position="4"/>
        <end position="62"/>
    </location>
</feature>
<gene>
    <name evidence="19" type="primary">CATSPERE</name>
</gene>
<evidence type="ECO:0000256" key="3">
    <source>
        <dbReference type="ARBA" id="ARBA00022692"/>
    </source>
</evidence>
<dbReference type="InterPro" id="IPR053814">
    <property type="entry name" value="CATSPERD/E_C"/>
</dbReference>
<comment type="subcellular location">
    <subcellularLocation>
        <location evidence="12">Cell projection</location>
        <location evidence="12">Cilium</location>
        <location evidence="12">Flagellum membrane</location>
        <topology evidence="12">Single-pass type I membrane protein</topology>
    </subcellularLocation>
</comment>
<proteinExistence type="inferred from homology"/>
<keyword evidence="2" id="KW-1003">Cell membrane</keyword>
<keyword evidence="6" id="KW-1133">Transmembrane helix</keyword>
<keyword evidence="3" id="KW-0812">Transmembrane</keyword>
<protein>
    <submittedName>
        <fullName evidence="19">Cation channel sperm-associated protein subunit epsilon</fullName>
    </submittedName>
</protein>
<evidence type="ECO:0000259" key="14">
    <source>
        <dbReference type="Pfam" id="PF22843"/>
    </source>
</evidence>
<dbReference type="Pfam" id="PF22844">
    <property type="entry name" value="Beta-prop_CATSPERE"/>
    <property type="match status" value="1"/>
</dbReference>
<reference evidence="19" key="1">
    <citation type="submission" date="2025-08" db="UniProtKB">
        <authorList>
            <consortium name="RefSeq"/>
        </authorList>
    </citation>
    <scope>IDENTIFICATION</scope>
</reference>
<evidence type="ECO:0000259" key="16">
    <source>
        <dbReference type="Pfam" id="PF22849"/>
    </source>
</evidence>
<evidence type="ECO:0000256" key="2">
    <source>
        <dbReference type="ARBA" id="ARBA00022475"/>
    </source>
</evidence>
<evidence type="ECO:0000256" key="8">
    <source>
        <dbReference type="ARBA" id="ARBA00023136"/>
    </source>
</evidence>
<evidence type="ECO:0000256" key="10">
    <source>
        <dbReference type="ARBA" id="ARBA00023180"/>
    </source>
</evidence>
<evidence type="ECO:0000313" key="18">
    <source>
        <dbReference type="Proteomes" id="UP000694850"/>
    </source>
</evidence>
<dbReference type="Pfam" id="PF22843">
    <property type="entry name" value="CATSPERE_NTD2"/>
    <property type="match status" value="1"/>
</dbReference>
<evidence type="ECO:0000259" key="15">
    <source>
        <dbReference type="Pfam" id="PF22844"/>
    </source>
</evidence>
<keyword evidence="11" id="KW-0966">Cell projection</keyword>
<sequence>MDRKIYLEYEGTSFSEWHVSGHCSVKDKRSAKTELHCSSPGFHLIKPIVKGSVKEQRYLFVDNSHICFLWYYRVMDNSSSVKLLISDEKRREHISSIYIKGEFFLKSPKSLIFYLERDSKILTKQLATLGQKPTIHTASEREIYYPAEPLENGVWKISVPMEDDDDVLRDIQGNNVPFQDCFIPNLLFLLTFPSETIPEIPGYLPLSSPSGSQLIADWNACIPSYVVVVADMETFQTNDSFHTWTKIRVPPGILNDDERHSVTDVCLSENRVFFVIKGILYLRSFHNFTRLGRNENLPDDGIVGITSRRWCWTNYLFKSGGKRSSVAIWTENEVYLGSNYQPNNTRQHEPHNLFRFNKIITSMELKNLLYLSSGTLTIHVIEYTAHPLELALFLSYCIVCTSNKHIYLAIYNEDTKQWLFKDFTLLVPINSVLVPRFLYSATSELVLWDKHRVYYSYHNFTVSGILQTPTENGNLSRLSQNSSIHSVFLDYFGNIVIKMENNIMFHSKVNIKDAVRLYSWTNKAIKSFFGLNVYGQLYLIYVFGNGTLQTQQYPLILEIQSISFQKNENCPYTSFHTNPFHVFHSLDKRETLTIWAQIIYPGTTSLHIILESYGPKIIQENKLLNYEIVLGYCTKTMIVTFYQTQNYEAADNYFQLQDQNSGVVVYNVRPSKYSKACTASHKVFQVAVGCSPKKYIAVRGFSKTGCLWHNFSYVIEKSYLRHQPSQNLKVKYDWESYGCPVRLAFKRHFQPVLQLFGENGYIEDVAVNFIVWEIHGRNDYSFNTTMHKSGCLHEAQTWKSMTELNKHLPLEQAWGPENYKHCFSYAIGKPGDLNQPYEIINQTNSNHIIWPMDHSGMYVFGVKILDPNYR</sequence>
<dbReference type="GO" id="GO:0097228">
    <property type="term" value="C:sperm principal piece"/>
    <property type="evidence" value="ECO:0007669"/>
    <property type="project" value="TreeGrafter"/>
</dbReference>
<keyword evidence="9" id="KW-1015">Disulfide bond</keyword>
<dbReference type="Pfam" id="PF22849">
    <property type="entry name" value="CATSPERE_Ig-like"/>
    <property type="match status" value="1"/>
</dbReference>
<dbReference type="Pfam" id="PF22850">
    <property type="entry name" value="CATSPERD-E_C"/>
    <property type="match status" value="1"/>
</dbReference>
<dbReference type="OrthoDB" id="5968869at2759"/>
<feature type="domain" description="CATSPERD/E C-terminal" evidence="17">
    <location>
        <begin position="710"/>
        <end position="869"/>
    </location>
</feature>
<evidence type="ECO:0000256" key="11">
    <source>
        <dbReference type="ARBA" id="ARBA00023273"/>
    </source>
</evidence>
<evidence type="ECO:0000256" key="1">
    <source>
        <dbReference type="ARBA" id="ARBA00010246"/>
    </source>
</evidence>
<evidence type="ECO:0000259" key="13">
    <source>
        <dbReference type="Pfam" id="PF22841"/>
    </source>
</evidence>
<accession>A0A8B7AIL8</accession>
<feature type="domain" description="CATSPERE beta-propeller" evidence="15">
    <location>
        <begin position="203"/>
        <end position="564"/>
    </location>
</feature>
<keyword evidence="8" id="KW-0472">Membrane</keyword>
<evidence type="ECO:0000256" key="9">
    <source>
        <dbReference type="ARBA" id="ARBA00023157"/>
    </source>
</evidence>
<evidence type="ECO:0000256" key="4">
    <source>
        <dbReference type="ARBA" id="ARBA00022729"/>
    </source>
</evidence>
<evidence type="ECO:0000256" key="6">
    <source>
        <dbReference type="ARBA" id="ARBA00022989"/>
    </source>
</evidence>
<feature type="domain" description="CATSPERE second N-terminal" evidence="14">
    <location>
        <begin position="118"/>
        <end position="160"/>
    </location>
</feature>
<dbReference type="InterPro" id="IPR053816">
    <property type="entry name" value="CATSPERE_beta-prop"/>
</dbReference>
<comment type="similarity">
    <text evidence="1">Belongs to the CATSPERD family.</text>
</comment>
<dbReference type="RefSeq" id="XP_007947347.1">
    <property type="nucleotide sequence ID" value="XM_007949156.1"/>
</dbReference>
<evidence type="ECO:0000256" key="12">
    <source>
        <dbReference type="ARBA" id="ARBA00037793"/>
    </source>
</evidence>
<keyword evidence="5" id="KW-0282">Flagellum</keyword>
<name>A0A8B7AIL8_ORYAF</name>
<dbReference type="InterPro" id="IPR028751">
    <property type="entry name" value="CATSPERD/E"/>
</dbReference>
<dbReference type="AlphaFoldDB" id="A0A8B7AIL8"/>
<feature type="domain" description="CATSPERE Ig-like" evidence="16">
    <location>
        <begin position="575"/>
        <end position="684"/>
    </location>
</feature>
<dbReference type="PANTHER" id="PTHR33722:SF3">
    <property type="entry name" value="CATION CHANNEL SPERM-ASSOCIATED AUXILIARY SUBUNIT EPSILON"/>
    <property type="match status" value="1"/>
</dbReference>
<dbReference type="Proteomes" id="UP000694850">
    <property type="component" value="Unplaced"/>
</dbReference>
<evidence type="ECO:0000313" key="19">
    <source>
        <dbReference type="RefSeq" id="XP_007947347.1"/>
    </source>
</evidence>
<evidence type="ECO:0000256" key="7">
    <source>
        <dbReference type="ARBA" id="ARBA00023069"/>
    </source>
</evidence>
<dbReference type="Pfam" id="PF22841">
    <property type="entry name" value="CATSPERE_NTD1"/>
    <property type="match status" value="1"/>
</dbReference>
<keyword evidence="10" id="KW-0325">Glycoprotein</keyword>
<dbReference type="GO" id="GO:0048240">
    <property type="term" value="P:sperm capacitation"/>
    <property type="evidence" value="ECO:0007669"/>
    <property type="project" value="TreeGrafter"/>
</dbReference>
<evidence type="ECO:0000256" key="5">
    <source>
        <dbReference type="ARBA" id="ARBA00022846"/>
    </source>
</evidence>
<keyword evidence="4" id="KW-0732">Signal</keyword>
<organism evidence="18 19">
    <name type="scientific">Orycteropus afer afer</name>
    <dbReference type="NCBI Taxonomy" id="1230840"/>
    <lineage>
        <taxon>Eukaryota</taxon>
        <taxon>Metazoa</taxon>
        <taxon>Chordata</taxon>
        <taxon>Craniata</taxon>
        <taxon>Vertebrata</taxon>
        <taxon>Euteleostomi</taxon>
        <taxon>Mammalia</taxon>
        <taxon>Eutheria</taxon>
        <taxon>Afrotheria</taxon>
        <taxon>Tubulidentata</taxon>
        <taxon>Orycteropodidae</taxon>
        <taxon>Orycteropus</taxon>
    </lineage>
</organism>
<keyword evidence="18" id="KW-1185">Reference proteome</keyword>
<dbReference type="GO" id="GO:0036128">
    <property type="term" value="C:CatSper complex"/>
    <property type="evidence" value="ECO:0007669"/>
    <property type="project" value="InterPro"/>
</dbReference>
<dbReference type="PANTHER" id="PTHR33722">
    <property type="entry name" value="CATION CHANNEL SPERM-ASSOCIATED PROTEIN SUBUNIT DELTA-RELATED"/>
    <property type="match status" value="1"/>
</dbReference>
<dbReference type="GO" id="GO:0030317">
    <property type="term" value="P:flagellated sperm motility"/>
    <property type="evidence" value="ECO:0007669"/>
    <property type="project" value="TreeGrafter"/>
</dbReference>
<dbReference type="InterPro" id="IPR053817">
    <property type="entry name" value="CATSPERE_NTD2"/>
</dbReference>
<keyword evidence="7" id="KW-0969">Cilium</keyword>
<dbReference type="InterPro" id="IPR053815">
    <property type="entry name" value="CATSPERE_Ig-like"/>
</dbReference>